<keyword evidence="5" id="KW-0378">Hydrolase</keyword>
<keyword evidence="11" id="KW-1185">Reference proteome</keyword>
<feature type="domain" description="Peptidase M13 C-terminal" evidence="8">
    <location>
        <begin position="451"/>
        <end position="654"/>
    </location>
</feature>
<reference evidence="11" key="1">
    <citation type="submission" date="2016-04" db="EMBL/GenBank/DDBJ databases">
        <title>Complete Genome Sequences of Twelve Strains of a Stable Defined Moderately Diverse Mouse Microbiota 2 (sDMDMm2).</title>
        <authorList>
            <person name="Uchimura Y."/>
            <person name="Wyss M."/>
            <person name="Brugiroux S."/>
            <person name="Limenitakis J.P."/>
            <person name="Stecher B."/>
            <person name="McCoy K.D."/>
            <person name="Macpherson A.J."/>
        </authorList>
    </citation>
    <scope>NUCLEOTIDE SEQUENCE [LARGE SCALE GENOMIC DNA]</scope>
    <source>
        <strain evidence="11">YL27</strain>
    </source>
</reference>
<gene>
    <name evidence="10" type="ORF">A4V02_00170</name>
</gene>
<dbReference type="RefSeq" id="WP_068961935.1">
    <property type="nucleotide sequence ID" value="NZ_PUBW01000024.1"/>
</dbReference>
<protein>
    <submittedName>
        <fullName evidence="10">Peptidase M13</fullName>
    </submittedName>
</protein>
<evidence type="ECO:0000256" key="2">
    <source>
        <dbReference type="ARBA" id="ARBA00007357"/>
    </source>
</evidence>
<dbReference type="InterPro" id="IPR024079">
    <property type="entry name" value="MetalloPept_cat_dom_sf"/>
</dbReference>
<dbReference type="STRING" id="1796646.A4V02_00170"/>
<evidence type="ECO:0000256" key="7">
    <source>
        <dbReference type="ARBA" id="ARBA00023049"/>
    </source>
</evidence>
<proteinExistence type="inferred from homology"/>
<keyword evidence="4" id="KW-0479">Metal-binding</keyword>
<dbReference type="Pfam" id="PF05649">
    <property type="entry name" value="Peptidase_M13_N"/>
    <property type="match status" value="1"/>
</dbReference>
<dbReference type="SUPFAM" id="SSF55486">
    <property type="entry name" value="Metalloproteases ('zincins'), catalytic domain"/>
    <property type="match status" value="1"/>
</dbReference>
<dbReference type="OrthoDB" id="9775677at2"/>
<evidence type="ECO:0000313" key="11">
    <source>
        <dbReference type="Proteomes" id="UP000186351"/>
    </source>
</evidence>
<dbReference type="PANTHER" id="PTHR11733:SF167">
    <property type="entry name" value="FI17812P1-RELATED"/>
    <property type="match status" value="1"/>
</dbReference>
<dbReference type="PRINTS" id="PR00786">
    <property type="entry name" value="NEPRILYSIN"/>
</dbReference>
<keyword evidence="3" id="KW-0645">Protease</keyword>
<dbReference type="PROSITE" id="PS51885">
    <property type="entry name" value="NEPRILYSIN"/>
    <property type="match status" value="1"/>
</dbReference>
<dbReference type="Gene3D" id="3.40.390.10">
    <property type="entry name" value="Collagenase (Catalytic Domain)"/>
    <property type="match status" value="1"/>
</dbReference>
<evidence type="ECO:0000256" key="5">
    <source>
        <dbReference type="ARBA" id="ARBA00022801"/>
    </source>
</evidence>
<dbReference type="EMBL" id="CP015402">
    <property type="protein sequence ID" value="ANU64663.1"/>
    <property type="molecule type" value="Genomic_DNA"/>
</dbReference>
<dbReference type="KEGG" id="pary:A4V02_00170"/>
<dbReference type="GO" id="GO:0004222">
    <property type="term" value="F:metalloendopeptidase activity"/>
    <property type="evidence" value="ECO:0007669"/>
    <property type="project" value="InterPro"/>
</dbReference>
<evidence type="ECO:0000256" key="3">
    <source>
        <dbReference type="ARBA" id="ARBA00022670"/>
    </source>
</evidence>
<evidence type="ECO:0000313" key="10">
    <source>
        <dbReference type="EMBL" id="ANU64663.1"/>
    </source>
</evidence>
<evidence type="ECO:0000256" key="1">
    <source>
        <dbReference type="ARBA" id="ARBA00001947"/>
    </source>
</evidence>
<evidence type="ECO:0000256" key="6">
    <source>
        <dbReference type="ARBA" id="ARBA00022833"/>
    </source>
</evidence>
<evidence type="ECO:0000259" key="8">
    <source>
        <dbReference type="Pfam" id="PF01431"/>
    </source>
</evidence>
<dbReference type="CDD" id="cd08662">
    <property type="entry name" value="M13"/>
    <property type="match status" value="1"/>
</dbReference>
<dbReference type="InterPro" id="IPR008753">
    <property type="entry name" value="Peptidase_M13_N"/>
</dbReference>
<sequence length="657" mass="73351">MTANAITAPLGVDRANLDESVAPQTDFYDYACGGWMKLNPLKPEFARFGTFDQLRDNNRIQVRELISGLDSRNAVPGSVAQKIGDLYSMGLDSLRLNIQGAQPVMGDVVAINQAGRADIIDMLATAPGMSGFFETGVEADMMSSDNNAMYLTQGTLGMGDRDYYIEDTDRARSVREAYAGYLRRLAELVGYSADGQARLADNTIAIETQLAHAAMSREELRDPAASYNPMAMSELVAEYPAVDLRRYFDRQGITDIDTLIVGQPKVLAAVDSILANASEQALHDYLTVMYLDGAADYLSDDFVAAKFGLTRAITGVEEPMPRWKRALAVPNALLGEAVGELYVEKYFPERSKTKMLELVGNLRKALGMHIKGLTWMSDTTKTRALEKLDAFTVKVGYPDKWRNYSALVIDPRQSYWDNIKRAIVNEQKYNLAQWGKPVDRDRWYMTPQTVNAYYNPTTNEICFPAGILQPPYFNPDADPAENYGAIGVVIGHEMTHGFDDQGSLFDKDGNFANWWTPADKEKFTGLTDRLAAQFDRIIVLGDTHANGRLTLGENIADQGGLRVAYTAYHMSLEAEPESDKTIDGFTPDQRFYLAYANVWAGNIRDEEILNRTKTDPHSLGRWRVNGTLRNLEQFFDAFSVKEGDAMWLAPSERVIIW</sequence>
<organism evidence="10 11">
    <name type="scientific">Muribaculum intestinale</name>
    <dbReference type="NCBI Taxonomy" id="1796646"/>
    <lineage>
        <taxon>Bacteria</taxon>
        <taxon>Pseudomonadati</taxon>
        <taxon>Bacteroidota</taxon>
        <taxon>Bacteroidia</taxon>
        <taxon>Bacteroidales</taxon>
        <taxon>Muribaculaceae</taxon>
        <taxon>Muribaculum</taxon>
    </lineage>
</organism>
<dbReference type="PANTHER" id="PTHR11733">
    <property type="entry name" value="ZINC METALLOPROTEASE FAMILY M13 NEPRILYSIN-RELATED"/>
    <property type="match status" value="1"/>
</dbReference>
<dbReference type="InterPro" id="IPR018497">
    <property type="entry name" value="Peptidase_M13_C"/>
</dbReference>
<dbReference type="InterPro" id="IPR000718">
    <property type="entry name" value="Peptidase_M13"/>
</dbReference>
<dbReference type="Pfam" id="PF01431">
    <property type="entry name" value="Peptidase_M13"/>
    <property type="match status" value="1"/>
</dbReference>
<keyword evidence="7" id="KW-0482">Metalloprotease</keyword>
<dbReference type="GO" id="GO:0016485">
    <property type="term" value="P:protein processing"/>
    <property type="evidence" value="ECO:0007669"/>
    <property type="project" value="TreeGrafter"/>
</dbReference>
<dbReference type="InterPro" id="IPR042089">
    <property type="entry name" value="Peptidase_M13_dom_2"/>
</dbReference>
<feature type="domain" description="Peptidase M13 N-terminal" evidence="9">
    <location>
        <begin position="23"/>
        <end position="398"/>
    </location>
</feature>
<dbReference type="GO" id="GO:0005886">
    <property type="term" value="C:plasma membrane"/>
    <property type="evidence" value="ECO:0007669"/>
    <property type="project" value="TreeGrafter"/>
</dbReference>
<evidence type="ECO:0000256" key="4">
    <source>
        <dbReference type="ARBA" id="ARBA00022723"/>
    </source>
</evidence>
<dbReference type="Proteomes" id="UP000186351">
    <property type="component" value="Chromosome"/>
</dbReference>
<name>A0A1B1SCX1_9BACT</name>
<accession>A0A1Z2XKT7</accession>
<comment type="similarity">
    <text evidence="2">Belongs to the peptidase M13 family.</text>
</comment>
<evidence type="ECO:0000259" key="9">
    <source>
        <dbReference type="Pfam" id="PF05649"/>
    </source>
</evidence>
<dbReference type="AlphaFoldDB" id="A0A1B1SCX1"/>
<accession>A0A1B1SCX1</accession>
<keyword evidence="6" id="KW-0862">Zinc</keyword>
<dbReference type="GO" id="GO:0046872">
    <property type="term" value="F:metal ion binding"/>
    <property type="evidence" value="ECO:0007669"/>
    <property type="project" value="UniProtKB-KW"/>
</dbReference>
<dbReference type="Gene3D" id="1.10.1380.10">
    <property type="entry name" value="Neutral endopeptidase , domain2"/>
    <property type="match status" value="1"/>
</dbReference>
<comment type="cofactor">
    <cofactor evidence="1">
        <name>Zn(2+)</name>
        <dbReference type="ChEBI" id="CHEBI:29105"/>
    </cofactor>
</comment>